<dbReference type="EMBL" id="JACHKA010000001">
    <property type="protein sequence ID" value="MBB5985010.1"/>
    <property type="molecule type" value="Genomic_DNA"/>
</dbReference>
<keyword evidence="1" id="KW-0812">Transmembrane</keyword>
<dbReference type="InterPro" id="IPR035919">
    <property type="entry name" value="EAL_sf"/>
</dbReference>
<dbReference type="InterPro" id="IPR050706">
    <property type="entry name" value="Cyclic-di-GMP_PDE-like"/>
</dbReference>
<dbReference type="SMART" id="SM01080">
    <property type="entry name" value="CHASE2"/>
    <property type="match status" value="1"/>
</dbReference>
<feature type="transmembrane region" description="Helical" evidence="1">
    <location>
        <begin position="324"/>
        <end position="346"/>
    </location>
</feature>
<name>A0ABR6NCL9_9SPHN</name>
<evidence type="ECO:0000256" key="1">
    <source>
        <dbReference type="SAM" id="Phobius"/>
    </source>
</evidence>
<feature type="transmembrane region" description="Helical" evidence="1">
    <location>
        <begin position="283"/>
        <end position="312"/>
    </location>
</feature>
<organism evidence="3 4">
    <name type="scientific">Sphingobium lignivorans</name>
    <dbReference type="NCBI Taxonomy" id="2735886"/>
    <lineage>
        <taxon>Bacteria</taxon>
        <taxon>Pseudomonadati</taxon>
        <taxon>Pseudomonadota</taxon>
        <taxon>Alphaproteobacteria</taxon>
        <taxon>Sphingomonadales</taxon>
        <taxon>Sphingomonadaceae</taxon>
        <taxon>Sphingobium</taxon>
    </lineage>
</organism>
<comment type="caution">
    <text evidence="3">The sequence shown here is derived from an EMBL/GenBank/DDBJ whole genome shotgun (WGS) entry which is preliminary data.</text>
</comment>
<keyword evidence="1" id="KW-1133">Transmembrane helix</keyword>
<dbReference type="InterPro" id="IPR007890">
    <property type="entry name" value="CHASE2"/>
</dbReference>
<protein>
    <submittedName>
        <fullName evidence="3">EAL domain-containing protein (Putative c-di-GMP-specific phosphodiesterase class I)/CHASE2 domain-containing sensor protein</fullName>
    </submittedName>
</protein>
<evidence type="ECO:0000313" key="4">
    <source>
        <dbReference type="Proteomes" id="UP001138540"/>
    </source>
</evidence>
<dbReference type="PANTHER" id="PTHR33121:SF71">
    <property type="entry name" value="OXYGEN SENSOR PROTEIN DOSP"/>
    <property type="match status" value="1"/>
</dbReference>
<gene>
    <name evidence="3" type="ORF">HNP60_000984</name>
</gene>
<keyword evidence="4" id="KW-1185">Reference proteome</keyword>
<dbReference type="RefSeq" id="WP_184150860.1">
    <property type="nucleotide sequence ID" value="NZ_JACHKA010000001.1"/>
</dbReference>
<evidence type="ECO:0000259" key="2">
    <source>
        <dbReference type="PROSITE" id="PS50883"/>
    </source>
</evidence>
<dbReference type="CDD" id="cd01948">
    <property type="entry name" value="EAL"/>
    <property type="match status" value="1"/>
</dbReference>
<dbReference type="InterPro" id="IPR001633">
    <property type="entry name" value="EAL_dom"/>
</dbReference>
<accession>A0ABR6NCL9</accession>
<keyword evidence="1" id="KW-0472">Membrane</keyword>
<feature type="domain" description="EAL" evidence="2">
    <location>
        <begin position="511"/>
        <end position="758"/>
    </location>
</feature>
<proteinExistence type="predicted"/>
<sequence length="767" mass="84065">MVRLRLLAGLTRSARSLVLIAACLVGIAAALAGAGRDFDNQVREKRYEHLPKPPSGDLVVVTIDTQSIKTLGTWPWPRSRHGELIDAIDGDGARRIAFDIIFDQPAADLRQDKLFARALSRSHSDIYLATLLENRLNTRDVHQALPTAALLPFVTPVSIWVKSDPDQFHRRIPLNMPVLGETLPVLAQALAGTTFPDEGRLLIDWSYWPERIPHISYADVLAGNFPKGFFKGKSVLVGYDAFGIGDQYSVPYHNKVAGMYIQAVAAETLLAGRPTDLGDWPALFAALLLVCAAVPLTALFRSFVLALGILAFPLGQIIIEHLSLVRLDIGAGTIAIGAGLVAHILLATAQSMLDRITKSAEAGLPNMAAMELNEREEGVTVVVCLRNYVETTALLGFAAQGKLLGKIRDRLILAAGHERIYQIDNHSFAWRSEEQVPEVVGSLEGLEALFGPGVQVDQLTVDIALNAGFCDEPSLSVGEALPKAVLAATNAINRGVLWERYETDDDEVFWKLSILNEFEQALKRGDVWVAYQPKLDLHAGAITGAEALIRWSHPERGFIRPDRFVRAIEDAGRIERLTLYVLERAIADFAPLGLSVAVNLSMRMLGKNRLEAPLRVLLDTYGMPADKLTLEITESANMADDQGIAELEALRALGVHISIDDYGTGQSTLSYLKRLPASELKIDQNFVRQVLTSRSDAVLINSTIKLAHELDMQVVAEGVEDQNVLDALARMECDIIQGYHIGRPMALEDFLRKLGLPAPRRNSRDAA</sequence>
<dbReference type="Pfam" id="PF05226">
    <property type="entry name" value="CHASE2"/>
    <property type="match status" value="1"/>
</dbReference>
<reference evidence="3 4" key="1">
    <citation type="submission" date="2020-08" db="EMBL/GenBank/DDBJ databases">
        <title>Exploring microbial biodiversity for novel pathways involved in the catabolism of aromatic compounds derived from lignin.</title>
        <authorList>
            <person name="Elkins J."/>
        </authorList>
    </citation>
    <scope>NUCLEOTIDE SEQUENCE [LARGE SCALE GENOMIC DNA]</scope>
    <source>
        <strain evidence="3 4">B1D3A</strain>
    </source>
</reference>
<dbReference type="SUPFAM" id="SSF141868">
    <property type="entry name" value="EAL domain-like"/>
    <property type="match status" value="1"/>
</dbReference>
<dbReference type="Gene3D" id="3.20.20.450">
    <property type="entry name" value="EAL domain"/>
    <property type="match status" value="1"/>
</dbReference>
<evidence type="ECO:0000313" key="3">
    <source>
        <dbReference type="EMBL" id="MBB5985010.1"/>
    </source>
</evidence>
<dbReference type="PROSITE" id="PS50883">
    <property type="entry name" value="EAL"/>
    <property type="match status" value="1"/>
</dbReference>
<dbReference type="Pfam" id="PF00563">
    <property type="entry name" value="EAL"/>
    <property type="match status" value="1"/>
</dbReference>
<dbReference type="SMART" id="SM00052">
    <property type="entry name" value="EAL"/>
    <property type="match status" value="1"/>
</dbReference>
<dbReference type="Proteomes" id="UP001138540">
    <property type="component" value="Unassembled WGS sequence"/>
</dbReference>
<dbReference type="PANTHER" id="PTHR33121">
    <property type="entry name" value="CYCLIC DI-GMP PHOSPHODIESTERASE PDEF"/>
    <property type="match status" value="1"/>
</dbReference>